<dbReference type="InterPro" id="IPR001849">
    <property type="entry name" value="PH_domain"/>
</dbReference>
<dbReference type="Pfam" id="PF00916">
    <property type="entry name" value="Sulfate_transp"/>
    <property type="match status" value="1"/>
</dbReference>
<dbReference type="InterPro" id="IPR011547">
    <property type="entry name" value="SLC26A/SulP_dom"/>
</dbReference>
<evidence type="ECO:0000256" key="3">
    <source>
        <dbReference type="ARBA" id="ARBA00022989"/>
    </source>
</evidence>
<evidence type="ECO:0000313" key="9">
    <source>
        <dbReference type="Proteomes" id="UP000095280"/>
    </source>
</evidence>
<dbReference type="PANTHER" id="PTHR11814">
    <property type="entry name" value="SULFATE TRANSPORTER"/>
    <property type="match status" value="1"/>
</dbReference>
<keyword evidence="3 6" id="KW-1133">Transmembrane helix</keyword>
<evidence type="ECO:0000256" key="4">
    <source>
        <dbReference type="ARBA" id="ARBA00023136"/>
    </source>
</evidence>
<accession>A0A1I8JRQ8</accession>
<dbReference type="GO" id="GO:0016020">
    <property type="term" value="C:membrane"/>
    <property type="evidence" value="ECO:0007669"/>
    <property type="project" value="UniProtKB-SubCell"/>
</dbReference>
<dbReference type="WBParaSite" id="snap_masked-unitig_45221-processed-gene-0.0-mRNA-1">
    <property type="protein sequence ID" value="snap_masked-unitig_45221-processed-gene-0.0-mRNA-1"/>
    <property type="gene ID" value="snap_masked-unitig_45221-processed-gene-0.0"/>
</dbReference>
<dbReference type="GO" id="GO:0055085">
    <property type="term" value="P:transmembrane transport"/>
    <property type="evidence" value="ECO:0007669"/>
    <property type="project" value="InterPro"/>
</dbReference>
<proteinExistence type="predicted"/>
<dbReference type="SUPFAM" id="SSF50729">
    <property type="entry name" value="PH domain-like"/>
    <property type="match status" value="1"/>
</dbReference>
<name>A0A1I8JRQ8_9PLAT</name>
<dbReference type="Proteomes" id="UP000095280">
    <property type="component" value="Unplaced"/>
</dbReference>
<evidence type="ECO:0000256" key="6">
    <source>
        <dbReference type="SAM" id="Phobius"/>
    </source>
</evidence>
<comment type="subcellular location">
    <subcellularLocation>
        <location evidence="1">Membrane</location>
        <topology evidence="1">Multi-pass membrane protein</topology>
    </subcellularLocation>
</comment>
<reference evidence="10" key="1">
    <citation type="submission" date="2016-11" db="UniProtKB">
        <authorList>
            <consortium name="WormBaseParasite"/>
        </authorList>
    </citation>
    <scope>IDENTIFICATION</scope>
</reference>
<sequence>ATYSVAVVGDIPSGLSAPRLPPVSPVPQVVQDARPAGCDHARLSLDSNQELLACGLVNSAVGACFGLPILSAGSLSRSQTTWAARTQVTSLVAASLMLLVLLVLGPLFKPLPTAVLASIIMWLERPLHAVRRHSRLYRMSKYDLSIWLVCFLGVCHWQRELRRLVIGFAYSLLTRANKTNNSRDNPRAGGPAGVAQLCDNFRLPPASSLTGFDPEASSLRGSDDFKTDSGARQRSPTWLNADKARDDDVEEHDSGGLPSRDRRTAPGLAGVQILLAAASISRAPACADRCESMFVSVHDATVLTALADYPETRAPLISEVRPAGPTAASRRQPPRPSGSVDKRLGRRCAGTAQGGFGSRRGLRGIAASPDSSPSSYGVGGAASAAAPMAISGWKRRWAVLSDHCLYLYKDPDSKECLYALLLSTARVTQSHDSTGNIERSY</sequence>
<evidence type="ECO:0000313" key="10">
    <source>
        <dbReference type="WBParaSite" id="snap_masked-unitig_45221-processed-gene-0.0-mRNA-1"/>
    </source>
</evidence>
<dbReference type="Pfam" id="PF00169">
    <property type="entry name" value="PH"/>
    <property type="match status" value="1"/>
</dbReference>
<feature type="transmembrane region" description="Helical" evidence="6">
    <location>
        <begin position="90"/>
        <end position="123"/>
    </location>
</feature>
<feature type="compositionally biased region" description="Basic and acidic residues" evidence="5">
    <location>
        <begin position="221"/>
        <end position="231"/>
    </location>
</feature>
<dbReference type="AlphaFoldDB" id="A0A1I8JRQ8"/>
<evidence type="ECO:0000256" key="5">
    <source>
        <dbReference type="SAM" id="MobiDB-lite"/>
    </source>
</evidence>
<feature type="region of interest" description="Disordered" evidence="5">
    <location>
        <begin position="317"/>
        <end position="374"/>
    </location>
</feature>
<feature type="region of interest" description="Disordered" evidence="5">
    <location>
        <begin position="209"/>
        <end position="264"/>
    </location>
</feature>
<evidence type="ECO:0000256" key="1">
    <source>
        <dbReference type="ARBA" id="ARBA00004141"/>
    </source>
</evidence>
<keyword evidence="4 6" id="KW-0472">Membrane</keyword>
<evidence type="ECO:0000256" key="2">
    <source>
        <dbReference type="ARBA" id="ARBA00022692"/>
    </source>
</evidence>
<evidence type="ECO:0000259" key="8">
    <source>
        <dbReference type="Pfam" id="PF00916"/>
    </source>
</evidence>
<keyword evidence="9" id="KW-1185">Reference proteome</keyword>
<feature type="domain" description="PH" evidence="7">
    <location>
        <begin position="392"/>
        <end position="432"/>
    </location>
</feature>
<dbReference type="Gene3D" id="2.30.29.30">
    <property type="entry name" value="Pleckstrin-homology domain (PH domain)/Phosphotyrosine-binding domain (PTB)"/>
    <property type="match status" value="1"/>
</dbReference>
<dbReference type="InterPro" id="IPR001902">
    <property type="entry name" value="SLC26A/SulP_fam"/>
</dbReference>
<keyword evidence="2 6" id="KW-0812">Transmembrane</keyword>
<dbReference type="InterPro" id="IPR011993">
    <property type="entry name" value="PH-like_dom_sf"/>
</dbReference>
<feature type="transmembrane region" description="Helical" evidence="6">
    <location>
        <begin position="51"/>
        <end position="70"/>
    </location>
</feature>
<feature type="domain" description="SLC26A/SulP transporter" evidence="8">
    <location>
        <begin position="41"/>
        <end position="149"/>
    </location>
</feature>
<protein>
    <submittedName>
        <fullName evidence="10">Sulfate_transp domain-containing protein</fullName>
    </submittedName>
</protein>
<evidence type="ECO:0000259" key="7">
    <source>
        <dbReference type="Pfam" id="PF00169"/>
    </source>
</evidence>
<organism evidence="9 10">
    <name type="scientific">Macrostomum lignano</name>
    <dbReference type="NCBI Taxonomy" id="282301"/>
    <lineage>
        <taxon>Eukaryota</taxon>
        <taxon>Metazoa</taxon>
        <taxon>Spiralia</taxon>
        <taxon>Lophotrochozoa</taxon>
        <taxon>Platyhelminthes</taxon>
        <taxon>Rhabditophora</taxon>
        <taxon>Macrostomorpha</taxon>
        <taxon>Macrostomida</taxon>
        <taxon>Macrostomidae</taxon>
        <taxon>Macrostomum</taxon>
    </lineage>
</organism>